<proteinExistence type="predicted"/>
<reference evidence="2" key="1">
    <citation type="submission" date="2015-09" db="EMBL/GenBank/DDBJ databases">
        <title>Scylla olivacea transcriptome.</title>
        <authorList>
            <person name="Ikhwanuddin M."/>
        </authorList>
    </citation>
    <scope>NUCLEOTIDE SEQUENCE</scope>
</reference>
<dbReference type="PANTHER" id="PTHR21301">
    <property type="entry name" value="REVERSE TRANSCRIPTASE"/>
    <property type="match status" value="1"/>
</dbReference>
<name>A0A0P4WAN8_SCYOL</name>
<dbReference type="AlphaFoldDB" id="A0A0P4WAN8"/>
<dbReference type="EMBL" id="GDRN01057719">
    <property type="protein sequence ID" value="JAI65662.1"/>
    <property type="molecule type" value="Transcribed_RNA"/>
</dbReference>
<feature type="domain" description="Reverse transcriptase" evidence="1">
    <location>
        <begin position="1"/>
        <end position="158"/>
    </location>
</feature>
<protein>
    <recommendedName>
        <fullName evidence="1">Reverse transcriptase domain-containing protein</fullName>
    </recommendedName>
</protein>
<dbReference type="PROSITE" id="PS50878">
    <property type="entry name" value="RT_POL"/>
    <property type="match status" value="1"/>
</dbReference>
<organism evidence="2">
    <name type="scientific">Scylla olivacea</name>
    <name type="common">Orange mud crab</name>
    <name type="synonym">Cancer olivacea</name>
    <dbReference type="NCBI Taxonomy" id="85551"/>
    <lineage>
        <taxon>Eukaryota</taxon>
        <taxon>Metazoa</taxon>
        <taxon>Ecdysozoa</taxon>
        <taxon>Arthropoda</taxon>
        <taxon>Crustacea</taxon>
        <taxon>Multicrustacea</taxon>
        <taxon>Malacostraca</taxon>
        <taxon>Eumalacostraca</taxon>
        <taxon>Eucarida</taxon>
        <taxon>Decapoda</taxon>
        <taxon>Pleocyemata</taxon>
        <taxon>Brachyura</taxon>
        <taxon>Eubrachyura</taxon>
        <taxon>Portunoidea</taxon>
        <taxon>Portunidae</taxon>
        <taxon>Portuninae</taxon>
        <taxon>Scylla</taxon>
    </lineage>
</organism>
<dbReference type="PANTHER" id="PTHR21301:SF10">
    <property type="entry name" value="REVERSE TRANSCRIPTASE DOMAIN-CONTAINING PROTEIN"/>
    <property type="match status" value="1"/>
</dbReference>
<sequence>MANYNIAKKLNEILTPYVLNTHSLSSAADFLEILRDALPAENHLIASLDIESLFTNVPVDTTIDLILQRVYHNKETMPLKIPENTLKTLLQICTKEAPFICPSSNMYQKIDSIPMGSPLGVLFTNFIMGSIESSLLTDNKPSLYCHYIDNIFVQVKNI</sequence>
<evidence type="ECO:0000259" key="1">
    <source>
        <dbReference type="PROSITE" id="PS50878"/>
    </source>
</evidence>
<dbReference type="InterPro" id="IPR000477">
    <property type="entry name" value="RT_dom"/>
</dbReference>
<accession>A0A0P4WAN8</accession>
<evidence type="ECO:0000313" key="2">
    <source>
        <dbReference type="EMBL" id="JAI65662.1"/>
    </source>
</evidence>